<protein>
    <recommendedName>
        <fullName evidence="1">DNA (cytosine-5-)-methyltransferase</fullName>
        <ecNumber evidence="1">2.1.1.37</ecNumber>
    </recommendedName>
</protein>
<dbReference type="Gene3D" id="3.90.120.10">
    <property type="entry name" value="DNA Methylase, subunit A, domain 2"/>
    <property type="match status" value="1"/>
</dbReference>
<dbReference type="GO" id="GO:0003677">
    <property type="term" value="F:DNA binding"/>
    <property type="evidence" value="ECO:0007669"/>
    <property type="project" value="TreeGrafter"/>
</dbReference>
<reference evidence="7 8" key="1">
    <citation type="submission" date="2017-09" db="EMBL/GenBank/DDBJ databases">
        <title>SPAdes assembly of the Mesoplasma lactucae genome.</title>
        <authorList>
            <person name="Knight T.F."/>
            <person name="Rubinstein R."/>
            <person name="Citino T."/>
        </authorList>
    </citation>
    <scope>NUCLEOTIDE SEQUENCE [LARGE SCALE GENOMIC DNA]</scope>
    <source>
        <strain evidence="7 8">831-C4</strain>
    </source>
</reference>
<keyword evidence="8" id="KW-1185">Reference proteome</keyword>
<evidence type="ECO:0000313" key="8">
    <source>
        <dbReference type="Proteomes" id="UP000232227"/>
    </source>
</evidence>
<dbReference type="PANTHER" id="PTHR10629:SF52">
    <property type="entry name" value="DNA (CYTOSINE-5)-METHYLTRANSFERASE 1"/>
    <property type="match status" value="1"/>
</dbReference>
<keyword evidence="2 6" id="KW-0489">Methyltransferase</keyword>
<evidence type="ECO:0000313" key="7">
    <source>
        <dbReference type="EMBL" id="ATG97818.1"/>
    </source>
</evidence>
<dbReference type="PANTHER" id="PTHR10629">
    <property type="entry name" value="CYTOSINE-SPECIFIC METHYLTRANSFERASE"/>
    <property type="match status" value="1"/>
</dbReference>
<sequence length="354" mass="40377">MKGASMFSSAGIAETYFDEIGIDIKVANELLSKRAALYSFFHPETEMICGDITDEQVFKKFDEQVKKNDCKFLIATPPCQGMSTMGKKEYSTDKRNYLIFYVIDMIKDNDFDYILIENVPKFLKLFFPYKGELKKLTDIMHIEFSDKYNIDSFVLNAADYGVPQSRPRGFIKMFKNNLKWADPIPKKRITLEEAIGDLPSLESGQDSGIKWHKAKVHNDREILAMSHTPEGKSAMANDFYYPRKPNGEKIKGFHNTYKRMKWNEPSPARAINNGSMGGHNNVHPGRKNKDGTYSDARALTLRETFIVSSLNPDLDLPDWCSETLIRTVIGEAIPPRFSENILRGINSNGKIKKN</sequence>
<keyword evidence="5" id="KW-0680">Restriction system</keyword>
<dbReference type="EC" id="2.1.1.37" evidence="1"/>
<evidence type="ECO:0000256" key="4">
    <source>
        <dbReference type="ARBA" id="ARBA00022691"/>
    </source>
</evidence>
<keyword evidence="3 6" id="KW-0808">Transferase</keyword>
<comment type="similarity">
    <text evidence="6">Belongs to the class I-like SAM-binding methyltransferase superfamily. C5-methyltransferase family.</text>
</comment>
<dbReference type="KEGG" id="mlac:CP520_01500"/>
<dbReference type="Proteomes" id="UP000232227">
    <property type="component" value="Chromosome"/>
</dbReference>
<dbReference type="PROSITE" id="PS51679">
    <property type="entry name" value="SAM_MT_C5"/>
    <property type="match status" value="1"/>
</dbReference>
<dbReference type="REBASE" id="222341">
    <property type="entry name" value="M1.MlaC4ORF1500P"/>
</dbReference>
<dbReference type="OrthoDB" id="9813719at2"/>
<dbReference type="PROSITE" id="PS00094">
    <property type="entry name" value="C5_MTASE_1"/>
    <property type="match status" value="1"/>
</dbReference>
<dbReference type="SUPFAM" id="SSF53335">
    <property type="entry name" value="S-adenosyl-L-methionine-dependent methyltransferases"/>
    <property type="match status" value="1"/>
</dbReference>
<evidence type="ECO:0000256" key="5">
    <source>
        <dbReference type="ARBA" id="ARBA00022747"/>
    </source>
</evidence>
<name>A0A291ISV9_9MOLU</name>
<dbReference type="InterPro" id="IPR050390">
    <property type="entry name" value="C5-Methyltransferase"/>
</dbReference>
<evidence type="ECO:0000256" key="6">
    <source>
        <dbReference type="PROSITE-ProRule" id="PRU01016"/>
    </source>
</evidence>
<keyword evidence="4 6" id="KW-0949">S-adenosyl-L-methionine</keyword>
<gene>
    <name evidence="7" type="ORF">CP520_01500</name>
</gene>
<dbReference type="GO" id="GO:0032259">
    <property type="term" value="P:methylation"/>
    <property type="evidence" value="ECO:0007669"/>
    <property type="project" value="UniProtKB-KW"/>
</dbReference>
<dbReference type="InterPro" id="IPR001525">
    <property type="entry name" value="C5_MeTfrase"/>
</dbReference>
<evidence type="ECO:0000256" key="3">
    <source>
        <dbReference type="ARBA" id="ARBA00022679"/>
    </source>
</evidence>
<dbReference type="EMBL" id="CP023668">
    <property type="protein sequence ID" value="ATG97818.1"/>
    <property type="molecule type" value="Genomic_DNA"/>
</dbReference>
<evidence type="ECO:0000256" key="1">
    <source>
        <dbReference type="ARBA" id="ARBA00011975"/>
    </source>
</evidence>
<proteinExistence type="inferred from homology"/>
<dbReference type="GO" id="GO:0044027">
    <property type="term" value="P:negative regulation of gene expression via chromosomal CpG island methylation"/>
    <property type="evidence" value="ECO:0007669"/>
    <property type="project" value="TreeGrafter"/>
</dbReference>
<dbReference type="GO" id="GO:0003886">
    <property type="term" value="F:DNA (cytosine-5-)-methyltransferase activity"/>
    <property type="evidence" value="ECO:0007669"/>
    <property type="project" value="UniProtKB-EC"/>
</dbReference>
<dbReference type="Pfam" id="PF00145">
    <property type="entry name" value="DNA_methylase"/>
    <property type="match status" value="1"/>
</dbReference>
<organism evidence="7 8">
    <name type="scientific">Mesoplasma lactucae ATCC 49193</name>
    <dbReference type="NCBI Taxonomy" id="81460"/>
    <lineage>
        <taxon>Bacteria</taxon>
        <taxon>Bacillati</taxon>
        <taxon>Mycoplasmatota</taxon>
        <taxon>Mollicutes</taxon>
        <taxon>Entomoplasmatales</taxon>
        <taxon>Entomoplasmataceae</taxon>
        <taxon>Mesoplasma</taxon>
    </lineage>
</organism>
<feature type="active site" evidence="6">
    <location>
        <position position="79"/>
    </location>
</feature>
<evidence type="ECO:0000256" key="2">
    <source>
        <dbReference type="ARBA" id="ARBA00022603"/>
    </source>
</evidence>
<accession>A0A291ISV9</accession>
<dbReference type="AlphaFoldDB" id="A0A291ISV9"/>
<dbReference type="InterPro" id="IPR029063">
    <property type="entry name" value="SAM-dependent_MTases_sf"/>
</dbReference>
<dbReference type="GO" id="GO:0009307">
    <property type="term" value="P:DNA restriction-modification system"/>
    <property type="evidence" value="ECO:0007669"/>
    <property type="project" value="UniProtKB-KW"/>
</dbReference>
<dbReference type="InterPro" id="IPR018117">
    <property type="entry name" value="C5_DNA_meth_AS"/>
</dbReference>
<dbReference type="Gene3D" id="3.40.50.150">
    <property type="entry name" value="Vaccinia Virus protein VP39"/>
    <property type="match status" value="1"/>
</dbReference>